<comment type="caution">
    <text evidence="2">The sequence shown here is derived from an EMBL/GenBank/DDBJ whole genome shotgun (WGS) entry which is preliminary data.</text>
</comment>
<dbReference type="Proteomes" id="UP000593574">
    <property type="component" value="Unassembled WGS sequence"/>
</dbReference>
<feature type="transmembrane region" description="Helical" evidence="1">
    <location>
        <begin position="6"/>
        <end position="31"/>
    </location>
</feature>
<accession>A0A7J9ACP4</accession>
<name>A0A7J9ACP4_9ROSI</name>
<dbReference type="EMBL" id="JABEZV010000009">
    <property type="protein sequence ID" value="MBA0721821.1"/>
    <property type="molecule type" value="Genomic_DNA"/>
</dbReference>
<evidence type="ECO:0000313" key="2">
    <source>
        <dbReference type="EMBL" id="MBA0721821.1"/>
    </source>
</evidence>
<evidence type="ECO:0000313" key="3">
    <source>
        <dbReference type="Proteomes" id="UP000593574"/>
    </source>
</evidence>
<sequence length="216" mass="24875">MLVEDVALQLGLSMDGLVITGSSVILGSAILSTLYREMCWATVLNMMLIGGCLLHCSHGPGGDYRFYAPESPTYTCSLWWNHGPSYVGLLEELEDFRLLLDQCSKAEFEWMLYANTDIISCISPEMLANREMWNANVPLVMYAMELHKSEMWGKNDDDLAERHKKHIEAWNCRMHSLPVRKPFFSKDTTTDIDYLPWFKLTGKPYLLLPEEKRRQI</sequence>
<gene>
    <name evidence="2" type="ORF">Golax_009325</name>
</gene>
<keyword evidence="3" id="KW-1185">Reference proteome</keyword>
<organism evidence="2 3">
    <name type="scientific">Gossypium laxum</name>
    <dbReference type="NCBI Taxonomy" id="34288"/>
    <lineage>
        <taxon>Eukaryota</taxon>
        <taxon>Viridiplantae</taxon>
        <taxon>Streptophyta</taxon>
        <taxon>Embryophyta</taxon>
        <taxon>Tracheophyta</taxon>
        <taxon>Spermatophyta</taxon>
        <taxon>Magnoliopsida</taxon>
        <taxon>eudicotyledons</taxon>
        <taxon>Gunneridae</taxon>
        <taxon>Pentapetalae</taxon>
        <taxon>rosids</taxon>
        <taxon>malvids</taxon>
        <taxon>Malvales</taxon>
        <taxon>Malvaceae</taxon>
        <taxon>Malvoideae</taxon>
        <taxon>Gossypium</taxon>
    </lineage>
</organism>
<proteinExistence type="predicted"/>
<evidence type="ECO:0000256" key="1">
    <source>
        <dbReference type="SAM" id="Phobius"/>
    </source>
</evidence>
<keyword evidence="1" id="KW-0472">Membrane</keyword>
<keyword evidence="1" id="KW-1133">Transmembrane helix</keyword>
<protein>
    <submittedName>
        <fullName evidence="2">Uncharacterized protein</fullName>
    </submittedName>
</protein>
<reference evidence="2 3" key="1">
    <citation type="journal article" date="2019" name="Genome Biol. Evol.">
        <title>Insights into the evolution of the New World diploid cottons (Gossypium, subgenus Houzingenia) based on genome sequencing.</title>
        <authorList>
            <person name="Grover C.E."/>
            <person name="Arick M.A. 2nd"/>
            <person name="Thrash A."/>
            <person name="Conover J.L."/>
            <person name="Sanders W.S."/>
            <person name="Peterson D.G."/>
            <person name="Frelichowski J.E."/>
            <person name="Scheffler J.A."/>
            <person name="Scheffler B.E."/>
            <person name="Wendel J.F."/>
        </authorList>
    </citation>
    <scope>NUCLEOTIDE SEQUENCE [LARGE SCALE GENOMIC DNA]</scope>
    <source>
        <strain evidence="2">4</strain>
        <tissue evidence="2">Leaf</tissue>
    </source>
</reference>
<keyword evidence="1" id="KW-0812">Transmembrane</keyword>
<dbReference type="AlphaFoldDB" id="A0A7J9ACP4"/>